<gene>
    <name evidence="3" type="ORF">BV898_02366</name>
</gene>
<dbReference type="OrthoDB" id="7357196at2759"/>
<proteinExistence type="predicted"/>
<dbReference type="PANTHER" id="PTHR22803">
    <property type="entry name" value="MANNOSE, PHOSPHOLIPASE, LECTIN RECEPTOR RELATED"/>
    <property type="match status" value="1"/>
</dbReference>
<dbReference type="InterPro" id="IPR050111">
    <property type="entry name" value="C-type_lectin/snaclec_domain"/>
</dbReference>
<sequence>MRVLPLVMGYLSVAQRQVVAPSTALNGECPEGFSNCGPGDHCYRIVHSAVSWGTAKDDCLARNTTLASLRNPEAQQCLTRLNSAVNSALWIGLFKKTADSPWTWENGANTSYQNWAVGHPDSPSRDFCGLMRMGAVWDDWHCDQPPSAWQGKPYTAGYICESPKVALPSSEDSDDDSDGPTTQYPSNCLSETKPISVSCSRGHVTTPTIDLDNDPIVATRTEFAGDQSNKCRHLAYRLHRWVVLAARGGGGEGDRPRRSASGGDMTVSCHGKGILRLSEVDEDAGETVNLTVDIVATLKCREFFGRFLEELLQLQ</sequence>
<feature type="region of interest" description="Disordered" evidence="1">
    <location>
        <begin position="165"/>
        <end position="189"/>
    </location>
</feature>
<comment type="caution">
    <text evidence="3">The sequence shown here is derived from an EMBL/GenBank/DDBJ whole genome shotgun (WGS) entry which is preliminary data.</text>
</comment>
<dbReference type="CDD" id="cd00037">
    <property type="entry name" value="CLECT"/>
    <property type="match status" value="1"/>
</dbReference>
<keyword evidence="4" id="KW-1185">Reference proteome</keyword>
<dbReference type="InterPro" id="IPR016187">
    <property type="entry name" value="CTDL_fold"/>
</dbReference>
<feature type="domain" description="C-type lectin" evidence="2">
    <location>
        <begin position="38"/>
        <end position="144"/>
    </location>
</feature>
<evidence type="ECO:0000256" key="1">
    <source>
        <dbReference type="SAM" id="MobiDB-lite"/>
    </source>
</evidence>
<protein>
    <recommendedName>
        <fullName evidence="2">C-type lectin domain-containing protein</fullName>
    </recommendedName>
</protein>
<feature type="compositionally biased region" description="Polar residues" evidence="1">
    <location>
        <begin position="179"/>
        <end position="189"/>
    </location>
</feature>
<dbReference type="InterPro" id="IPR016186">
    <property type="entry name" value="C-type_lectin-like/link_sf"/>
</dbReference>
<name>A0A1W0X7Z3_HYPEX</name>
<dbReference type="SMART" id="SM00034">
    <property type="entry name" value="CLECT"/>
    <property type="match status" value="1"/>
</dbReference>
<dbReference type="SUPFAM" id="SSF56436">
    <property type="entry name" value="C-type lectin-like"/>
    <property type="match status" value="1"/>
</dbReference>
<dbReference type="InterPro" id="IPR001304">
    <property type="entry name" value="C-type_lectin-like"/>
</dbReference>
<dbReference type="AlphaFoldDB" id="A0A1W0X7Z3"/>
<dbReference type="Pfam" id="PF00059">
    <property type="entry name" value="Lectin_C"/>
    <property type="match status" value="1"/>
</dbReference>
<evidence type="ECO:0000313" key="4">
    <source>
        <dbReference type="Proteomes" id="UP000192578"/>
    </source>
</evidence>
<reference evidence="4" key="1">
    <citation type="submission" date="2017-01" db="EMBL/GenBank/DDBJ databases">
        <title>Comparative genomics of anhydrobiosis in the tardigrade Hypsibius dujardini.</title>
        <authorList>
            <person name="Yoshida Y."/>
            <person name="Koutsovoulos G."/>
            <person name="Laetsch D."/>
            <person name="Stevens L."/>
            <person name="Kumar S."/>
            <person name="Horikawa D."/>
            <person name="Ishino K."/>
            <person name="Komine S."/>
            <person name="Tomita M."/>
            <person name="Blaxter M."/>
            <person name="Arakawa K."/>
        </authorList>
    </citation>
    <scope>NUCLEOTIDE SEQUENCE [LARGE SCALE GENOMIC DNA]</scope>
    <source>
        <strain evidence="4">Z151</strain>
    </source>
</reference>
<dbReference type="EMBL" id="MTYJ01000010">
    <property type="protein sequence ID" value="OQV23623.1"/>
    <property type="molecule type" value="Genomic_DNA"/>
</dbReference>
<accession>A0A1W0X7Z3</accession>
<evidence type="ECO:0000259" key="2">
    <source>
        <dbReference type="PROSITE" id="PS50041"/>
    </source>
</evidence>
<dbReference type="PROSITE" id="PS50041">
    <property type="entry name" value="C_TYPE_LECTIN_2"/>
    <property type="match status" value="1"/>
</dbReference>
<evidence type="ECO:0000313" key="3">
    <source>
        <dbReference type="EMBL" id="OQV23623.1"/>
    </source>
</evidence>
<dbReference type="Gene3D" id="3.10.100.10">
    <property type="entry name" value="Mannose-Binding Protein A, subunit A"/>
    <property type="match status" value="1"/>
</dbReference>
<dbReference type="Proteomes" id="UP000192578">
    <property type="component" value="Unassembled WGS sequence"/>
</dbReference>
<organism evidence="3 4">
    <name type="scientific">Hypsibius exemplaris</name>
    <name type="common">Freshwater tardigrade</name>
    <dbReference type="NCBI Taxonomy" id="2072580"/>
    <lineage>
        <taxon>Eukaryota</taxon>
        <taxon>Metazoa</taxon>
        <taxon>Ecdysozoa</taxon>
        <taxon>Tardigrada</taxon>
        <taxon>Eutardigrada</taxon>
        <taxon>Parachela</taxon>
        <taxon>Hypsibioidea</taxon>
        <taxon>Hypsibiidae</taxon>
        <taxon>Hypsibius</taxon>
    </lineage>
</organism>